<gene>
    <name evidence="4" type="ORF">AbraCBS73388_006111</name>
</gene>
<keyword evidence="3" id="KW-0560">Oxidoreductase</keyword>
<evidence type="ECO:0000256" key="1">
    <source>
        <dbReference type="ARBA" id="ARBA00006484"/>
    </source>
</evidence>
<dbReference type="AlphaFoldDB" id="A0A9W5YMA3"/>
<dbReference type="EMBL" id="BROQ01000030">
    <property type="protein sequence ID" value="GKZ20533.1"/>
    <property type="molecule type" value="Genomic_DNA"/>
</dbReference>
<dbReference type="CDD" id="cd05233">
    <property type="entry name" value="SDR_c"/>
    <property type="match status" value="1"/>
</dbReference>
<reference evidence="4" key="1">
    <citation type="submission" date="2022-07" db="EMBL/GenBank/DDBJ databases">
        <title>Taxonomy of Aspergillus series Nigri: significant species reduction supported by multi-species coalescent approaches.</title>
        <authorList>
            <person name="Bian C."/>
            <person name="Kusuya Y."/>
            <person name="Sklenar F."/>
            <person name="D'hooge E."/>
            <person name="Yaguchi T."/>
            <person name="Takahashi H."/>
            <person name="Hubka V."/>
        </authorList>
    </citation>
    <scope>NUCLEOTIDE SEQUENCE</scope>
    <source>
        <strain evidence="4">CBS 733.88</strain>
    </source>
</reference>
<name>A0A9W5YMA3_9EURO</name>
<accession>A0A9W5YMA3</accession>
<evidence type="ECO:0000313" key="5">
    <source>
        <dbReference type="Proteomes" id="UP001143548"/>
    </source>
</evidence>
<protein>
    <submittedName>
        <fullName evidence="4">Uncharacterized protein</fullName>
    </submittedName>
</protein>
<proteinExistence type="inferred from homology"/>
<dbReference type="PRINTS" id="PR00081">
    <property type="entry name" value="GDHRDH"/>
</dbReference>
<keyword evidence="2" id="KW-0521">NADP</keyword>
<dbReference type="Gene3D" id="3.40.50.720">
    <property type="entry name" value="NAD(P)-binding Rossmann-like Domain"/>
    <property type="match status" value="2"/>
</dbReference>
<dbReference type="PANTHER" id="PTHR42760">
    <property type="entry name" value="SHORT-CHAIN DEHYDROGENASES/REDUCTASES FAMILY MEMBER"/>
    <property type="match status" value="1"/>
</dbReference>
<dbReference type="Pfam" id="PF13561">
    <property type="entry name" value="adh_short_C2"/>
    <property type="match status" value="1"/>
</dbReference>
<sequence>MSSIALDLPGVALVSGAGGGIGAAIAKAFARAGCHRIVITDINPEMLDATQAAIQEICSGQVLALSGDISEESFVDHLIQVASNTFGRLDYVVNCAGILGGDSPPYCASKAAIINLTRADAIDYSRDSIRVNCVCPGVIATAMAMGSSDRAERFRPAIDIAPMKRMGTPDEVANAVLFLCSPLSSFVQGHALVVDGGYTIN</sequence>
<organism evidence="4 5">
    <name type="scientific">Aspergillus brasiliensis</name>
    <dbReference type="NCBI Taxonomy" id="319629"/>
    <lineage>
        <taxon>Eukaryota</taxon>
        <taxon>Fungi</taxon>
        <taxon>Dikarya</taxon>
        <taxon>Ascomycota</taxon>
        <taxon>Pezizomycotina</taxon>
        <taxon>Eurotiomycetes</taxon>
        <taxon>Eurotiomycetidae</taxon>
        <taxon>Eurotiales</taxon>
        <taxon>Aspergillaceae</taxon>
        <taxon>Aspergillus</taxon>
        <taxon>Aspergillus subgen. Circumdati</taxon>
    </lineage>
</organism>
<evidence type="ECO:0000313" key="4">
    <source>
        <dbReference type="EMBL" id="GKZ20533.1"/>
    </source>
</evidence>
<dbReference type="SUPFAM" id="SSF51735">
    <property type="entry name" value="NAD(P)-binding Rossmann-fold domains"/>
    <property type="match status" value="1"/>
</dbReference>
<dbReference type="InterPro" id="IPR036291">
    <property type="entry name" value="NAD(P)-bd_dom_sf"/>
</dbReference>
<dbReference type="GO" id="GO:0016616">
    <property type="term" value="F:oxidoreductase activity, acting on the CH-OH group of donors, NAD or NADP as acceptor"/>
    <property type="evidence" value="ECO:0007669"/>
    <property type="project" value="TreeGrafter"/>
</dbReference>
<comment type="caution">
    <text evidence="4">The sequence shown here is derived from an EMBL/GenBank/DDBJ whole genome shotgun (WGS) entry which is preliminary data.</text>
</comment>
<evidence type="ECO:0000256" key="3">
    <source>
        <dbReference type="ARBA" id="ARBA00023002"/>
    </source>
</evidence>
<dbReference type="PANTHER" id="PTHR42760:SF115">
    <property type="entry name" value="3-OXOACYL-[ACYL-CARRIER-PROTEIN] REDUCTASE FABG"/>
    <property type="match status" value="1"/>
</dbReference>
<dbReference type="InterPro" id="IPR002347">
    <property type="entry name" value="SDR_fam"/>
</dbReference>
<comment type="similarity">
    <text evidence="1">Belongs to the short-chain dehydrogenases/reductases (SDR) family.</text>
</comment>
<evidence type="ECO:0000256" key="2">
    <source>
        <dbReference type="ARBA" id="ARBA00022857"/>
    </source>
</evidence>
<dbReference type="Proteomes" id="UP001143548">
    <property type="component" value="Unassembled WGS sequence"/>
</dbReference>
<dbReference type="Pfam" id="PF00106">
    <property type="entry name" value="adh_short"/>
    <property type="match status" value="1"/>
</dbReference>